<dbReference type="RefSeq" id="WP_091519084.1">
    <property type="nucleotide sequence ID" value="NZ_LT629772.1"/>
</dbReference>
<feature type="domain" description="Hemerythrin-like" evidence="1">
    <location>
        <begin position="19"/>
        <end position="131"/>
    </location>
</feature>
<evidence type="ECO:0000313" key="2">
    <source>
        <dbReference type="EMBL" id="SDR94850.1"/>
    </source>
</evidence>
<dbReference type="PANTHER" id="PTHR35585">
    <property type="entry name" value="HHE DOMAIN PROTEIN (AFU_ORTHOLOGUE AFUA_4G00730)"/>
    <property type="match status" value="1"/>
</dbReference>
<sequence length="193" mass="21220">MDNAAEDRRKAGQLPDGDVITILLNQHATIHDLLDEVRLSHGEQRQQAFEELRGLLAVHETAGEMVLRPVTETIAASGIADARNAEEQEANAVLEQLESLKLESPEFDRDSQQFAGAVAAHAESEENEEFPPVLEALDLQQRRTLGRRIEAVEKIAPTRPHPGTAGSPARQWTIGPFVALVDRAKDALARARE</sequence>
<organism evidence="2 3">
    <name type="scientific">Microlunatus soli</name>
    <dbReference type="NCBI Taxonomy" id="630515"/>
    <lineage>
        <taxon>Bacteria</taxon>
        <taxon>Bacillati</taxon>
        <taxon>Actinomycetota</taxon>
        <taxon>Actinomycetes</taxon>
        <taxon>Propionibacteriales</taxon>
        <taxon>Propionibacteriaceae</taxon>
        <taxon>Microlunatus</taxon>
    </lineage>
</organism>
<dbReference type="InterPro" id="IPR012312">
    <property type="entry name" value="Hemerythrin-like"/>
</dbReference>
<dbReference type="AlphaFoldDB" id="A0A1H1N7J2"/>
<dbReference type="STRING" id="630515.SAMN04489812_0408"/>
<keyword evidence="3" id="KW-1185">Reference proteome</keyword>
<protein>
    <submittedName>
        <fullName evidence="2">Hemerythrin HHE cation binding domain-containing protein</fullName>
    </submittedName>
</protein>
<dbReference type="Proteomes" id="UP000199103">
    <property type="component" value="Chromosome I"/>
</dbReference>
<reference evidence="2 3" key="1">
    <citation type="submission" date="2016-10" db="EMBL/GenBank/DDBJ databases">
        <authorList>
            <person name="de Groot N.N."/>
        </authorList>
    </citation>
    <scope>NUCLEOTIDE SEQUENCE [LARGE SCALE GENOMIC DNA]</scope>
    <source>
        <strain evidence="2 3">DSM 21800</strain>
    </source>
</reference>
<accession>A0A1H1N7J2</accession>
<evidence type="ECO:0000313" key="3">
    <source>
        <dbReference type="Proteomes" id="UP000199103"/>
    </source>
</evidence>
<name>A0A1H1N7J2_9ACTN</name>
<dbReference type="OrthoDB" id="3212362at2"/>
<dbReference type="PANTHER" id="PTHR35585:SF1">
    <property type="entry name" value="HHE DOMAIN PROTEIN (AFU_ORTHOLOGUE AFUA_4G00730)"/>
    <property type="match status" value="1"/>
</dbReference>
<dbReference type="Gene3D" id="1.20.120.520">
    <property type="entry name" value="nmb1532 protein domain like"/>
    <property type="match status" value="1"/>
</dbReference>
<proteinExistence type="predicted"/>
<evidence type="ECO:0000259" key="1">
    <source>
        <dbReference type="Pfam" id="PF01814"/>
    </source>
</evidence>
<gene>
    <name evidence="2" type="ORF">SAMN04489812_0408</name>
</gene>
<dbReference type="EMBL" id="LT629772">
    <property type="protein sequence ID" value="SDR94850.1"/>
    <property type="molecule type" value="Genomic_DNA"/>
</dbReference>
<dbReference type="Pfam" id="PF01814">
    <property type="entry name" value="Hemerythrin"/>
    <property type="match status" value="1"/>
</dbReference>